<name>A0A2W1J9M4_9CYAN</name>
<dbReference type="Gene3D" id="3.90.650.10">
    <property type="entry name" value="PurM-like C-terminal domain"/>
    <property type="match status" value="1"/>
</dbReference>
<evidence type="ECO:0000313" key="5">
    <source>
        <dbReference type="Proteomes" id="UP000248857"/>
    </source>
</evidence>
<feature type="domain" description="PurM-like C-terminal" evidence="3">
    <location>
        <begin position="173"/>
        <end position="324"/>
    </location>
</feature>
<dbReference type="EMBL" id="PQWO01000025">
    <property type="protein sequence ID" value="PZD70910.1"/>
    <property type="molecule type" value="Genomic_DNA"/>
</dbReference>
<proteinExistence type="inferred from homology"/>
<dbReference type="GO" id="GO:0051604">
    <property type="term" value="P:protein maturation"/>
    <property type="evidence" value="ECO:0007669"/>
    <property type="project" value="TreeGrafter"/>
</dbReference>
<comment type="similarity">
    <text evidence="1">Belongs to the HypE family.</text>
</comment>
<dbReference type="InterPro" id="IPR036921">
    <property type="entry name" value="PurM-like_N_sf"/>
</dbReference>
<protein>
    <submittedName>
        <fullName evidence="4">Hydrogenase expression/formation protein HypE</fullName>
    </submittedName>
</protein>
<evidence type="ECO:0000259" key="3">
    <source>
        <dbReference type="Pfam" id="PF02769"/>
    </source>
</evidence>
<dbReference type="AlphaFoldDB" id="A0A2W1J9M4"/>
<dbReference type="Pfam" id="PF00586">
    <property type="entry name" value="AIRS"/>
    <property type="match status" value="1"/>
</dbReference>
<dbReference type="PANTHER" id="PTHR30303:SF0">
    <property type="entry name" value="CARBAMOYL DEHYDRATASE HYPE"/>
    <property type="match status" value="1"/>
</dbReference>
<dbReference type="InterPro" id="IPR010918">
    <property type="entry name" value="PurM-like_C_dom"/>
</dbReference>
<gene>
    <name evidence="4" type="primary">hypE</name>
    <name evidence="4" type="ORF">C1752_08685</name>
</gene>
<feature type="domain" description="PurM-like N-terminal" evidence="2">
    <location>
        <begin position="49"/>
        <end position="161"/>
    </location>
</feature>
<dbReference type="Gene3D" id="3.30.1330.10">
    <property type="entry name" value="PurM-like, N-terminal domain"/>
    <property type="match status" value="1"/>
</dbReference>
<reference evidence="4 5" key="1">
    <citation type="journal article" date="2018" name="Sci. Rep.">
        <title>A novel species of the marine cyanobacterium Acaryochloris with a unique pigment content and lifestyle.</title>
        <authorList>
            <person name="Partensky F."/>
            <person name="Six C."/>
            <person name="Ratin M."/>
            <person name="Garczarek L."/>
            <person name="Vaulot D."/>
            <person name="Probert I."/>
            <person name="Calteau A."/>
            <person name="Gourvil P."/>
            <person name="Marie D."/>
            <person name="Grebert T."/>
            <person name="Bouchier C."/>
            <person name="Le Panse S."/>
            <person name="Gachenot M."/>
            <person name="Rodriguez F."/>
            <person name="Garrido J.L."/>
        </authorList>
    </citation>
    <scope>NUCLEOTIDE SEQUENCE [LARGE SCALE GENOMIC DNA]</scope>
    <source>
        <strain evidence="4 5">RCC1774</strain>
    </source>
</reference>
<dbReference type="Pfam" id="PF02769">
    <property type="entry name" value="AIRS_C"/>
    <property type="match status" value="1"/>
</dbReference>
<comment type="caution">
    <text evidence="4">The sequence shown here is derived from an EMBL/GenBank/DDBJ whole genome shotgun (WGS) entry which is preliminary data.</text>
</comment>
<dbReference type="InterPro" id="IPR036676">
    <property type="entry name" value="PurM-like_C_sf"/>
</dbReference>
<dbReference type="CDD" id="cd02197">
    <property type="entry name" value="HypE"/>
    <property type="match status" value="1"/>
</dbReference>
<dbReference type="InterPro" id="IPR016188">
    <property type="entry name" value="PurM-like_N"/>
</dbReference>
<dbReference type="Proteomes" id="UP000248857">
    <property type="component" value="Unassembled WGS sequence"/>
</dbReference>
<dbReference type="OrthoDB" id="9801934at2"/>
<sequence length="346" mass="37196">MQTGSLSCPIPIEQYPHVLLAHGGGGKLMHQLIEQMFMRLFQPEVRCQHDSAVLEMPSGRLAFTTDSYVVHPLFFPGGDIGSLAVHGTINDLAMAGARPLYLSASFILEEGLAMDTLWQVVQSMHQAAQQANVRVVTGDTKVVERGKGDGLFINTAGVGVIEHEQVIHPQSVRPGDVVLLNGDVGRHGIAVIAVREGLEFESNIESDSALLNDVVLKLLEAGVELHCLRDLTRGGLASALNEIAEAAGVTIALQETSIPVRKDVQGACEILGFDPLYVANEGRFVAFIPQKSVDLALSILHSQNHPLAQVIGQVTESSAARVTIKSRIGTQRIVDMLSGEQLPRIC</sequence>
<dbReference type="SUPFAM" id="SSF55326">
    <property type="entry name" value="PurM N-terminal domain-like"/>
    <property type="match status" value="1"/>
</dbReference>
<keyword evidence="5" id="KW-1185">Reference proteome</keyword>
<evidence type="ECO:0000259" key="2">
    <source>
        <dbReference type="Pfam" id="PF00586"/>
    </source>
</evidence>
<accession>A0A2W1J9M4</accession>
<organism evidence="4 5">
    <name type="scientific">Acaryochloris thomasi RCC1774</name>
    <dbReference type="NCBI Taxonomy" id="1764569"/>
    <lineage>
        <taxon>Bacteria</taxon>
        <taxon>Bacillati</taxon>
        <taxon>Cyanobacteriota</taxon>
        <taxon>Cyanophyceae</taxon>
        <taxon>Acaryochloridales</taxon>
        <taxon>Acaryochloridaceae</taxon>
        <taxon>Acaryochloris</taxon>
        <taxon>Acaryochloris thomasi</taxon>
    </lineage>
</organism>
<dbReference type="InterPro" id="IPR011854">
    <property type="entry name" value="HypE"/>
</dbReference>
<dbReference type="PANTHER" id="PTHR30303">
    <property type="entry name" value="HYDROGENASE ISOENZYMES FORMATION PROTEIN HYPE"/>
    <property type="match status" value="1"/>
</dbReference>
<evidence type="ECO:0000313" key="4">
    <source>
        <dbReference type="EMBL" id="PZD70910.1"/>
    </source>
</evidence>
<dbReference type="NCBIfam" id="TIGR02124">
    <property type="entry name" value="hypE"/>
    <property type="match status" value="1"/>
</dbReference>
<dbReference type="PIRSF" id="PIRSF005644">
    <property type="entry name" value="Hdrgns_mtr_HypE"/>
    <property type="match status" value="1"/>
</dbReference>
<dbReference type="RefSeq" id="WP_110988559.1">
    <property type="nucleotide sequence ID" value="NZ_CAWNWM010000025.1"/>
</dbReference>
<evidence type="ECO:0000256" key="1">
    <source>
        <dbReference type="ARBA" id="ARBA00006243"/>
    </source>
</evidence>
<dbReference type="SUPFAM" id="SSF56042">
    <property type="entry name" value="PurM C-terminal domain-like"/>
    <property type="match status" value="1"/>
</dbReference>